<sequence>MDSNLPIADQEALVPHYQGCLYFLPLTTVFDLLHMSTLQRNLYEQAHRPGWLTWKTFSKWLTGCQPIRDMRPTQKLKLEKMLQGRPALTQLQQEIRHKDALWRPYAEWSGLMGSPLFNSKQCVDYWKDKLETEWHLACKLLPCASSGAAKLALLADSTLAEDLGTPSSRARLKALLASKLDDQALTSHADFMHTRLADCVATLLRFAAWLTADAVVLNGDLMQLSSMEDSQPLVRWLPRLTSTPSEWSNPLDDCIKHFGRLAGCSDTAALGELWAQHEYHQGKVRDITSKQRLLRDWINGGKGRPNLTSVRSLAEAVAIRAAALQGIADYQGGSEIDALRQMLHFAETTRFLQKEMLRLGLPAQLIGEVFSTYPQEYRKALMVLGHPLP</sequence>
<name>A0A2T6GR85_9PSED</name>
<reference evidence="1 2" key="1">
    <citation type="submission" date="2018-03" db="EMBL/GenBank/DDBJ databases">
        <title>Draft genome sequence of the plant growth promoting rhizobacterium Pseudomonas protegens strain BNJ-SS-45 isolated from wheat (Triticum aestivum) rhizosphere.</title>
        <authorList>
            <person name="Bajpai A."/>
            <person name="Shende K."/>
            <person name="Meena N."/>
            <person name="Upadhyayula S.R."/>
            <person name="Suravajhala P."/>
            <person name="Medicherla K.M."/>
            <person name="Johri B.N."/>
        </authorList>
    </citation>
    <scope>NUCLEOTIDE SEQUENCE [LARGE SCALE GENOMIC DNA]</scope>
    <source>
        <strain evidence="1 2">BNJ-SS-45</strain>
    </source>
</reference>
<proteinExistence type="predicted"/>
<dbReference type="EMBL" id="PYJM01000001">
    <property type="protein sequence ID" value="PUA46650.1"/>
    <property type="molecule type" value="Genomic_DNA"/>
</dbReference>
<dbReference type="AlphaFoldDB" id="A0A2T6GR85"/>
<protein>
    <submittedName>
        <fullName evidence="1">Uncharacterized protein</fullName>
    </submittedName>
</protein>
<dbReference type="RefSeq" id="WP_108542943.1">
    <property type="nucleotide sequence ID" value="NZ_PYJM01000001.1"/>
</dbReference>
<gene>
    <name evidence="1" type="ORF">C5U62_01320</name>
</gene>
<evidence type="ECO:0000313" key="2">
    <source>
        <dbReference type="Proteomes" id="UP000244178"/>
    </source>
</evidence>
<organism evidence="1 2">
    <name type="scientific">Pseudomonas protegens</name>
    <dbReference type="NCBI Taxonomy" id="380021"/>
    <lineage>
        <taxon>Bacteria</taxon>
        <taxon>Pseudomonadati</taxon>
        <taxon>Pseudomonadota</taxon>
        <taxon>Gammaproteobacteria</taxon>
        <taxon>Pseudomonadales</taxon>
        <taxon>Pseudomonadaceae</taxon>
        <taxon>Pseudomonas</taxon>
    </lineage>
</organism>
<comment type="caution">
    <text evidence="1">The sequence shown here is derived from an EMBL/GenBank/DDBJ whole genome shotgun (WGS) entry which is preliminary data.</text>
</comment>
<dbReference type="Proteomes" id="UP000244178">
    <property type="component" value="Unassembled WGS sequence"/>
</dbReference>
<evidence type="ECO:0000313" key="1">
    <source>
        <dbReference type="EMBL" id="PUA46650.1"/>
    </source>
</evidence>
<accession>A0A2T6GR85</accession>